<sequence>MGRQQYDSLDRKILEMLTENARVPFLEIARECNVSGAAVHQRIQKLTASGVINGFESLINPSAMGYETCAYVGFFLNEPSSYETVVEQLRHIPEVVECHYTTGKYDLLVKLYARNNAHMLQIIRDNFQTIGAGRTETLISFKEEFRRQVPIE</sequence>
<dbReference type="InterPro" id="IPR019888">
    <property type="entry name" value="Tscrpt_reg_AsnC-like"/>
</dbReference>
<comment type="caution">
    <text evidence="5">The sequence shown here is derived from an EMBL/GenBank/DDBJ whole genome shotgun (WGS) entry which is preliminary data.</text>
</comment>
<evidence type="ECO:0000313" key="5">
    <source>
        <dbReference type="EMBL" id="PWB07926.1"/>
    </source>
</evidence>
<keyword evidence="1" id="KW-0805">Transcription regulation</keyword>
<dbReference type="PRINTS" id="PR00033">
    <property type="entry name" value="HTHASNC"/>
</dbReference>
<dbReference type="SMART" id="SM00344">
    <property type="entry name" value="HTH_ASNC"/>
    <property type="match status" value="1"/>
</dbReference>
<evidence type="ECO:0000256" key="1">
    <source>
        <dbReference type="ARBA" id="ARBA00023015"/>
    </source>
</evidence>
<dbReference type="InterPro" id="IPR000485">
    <property type="entry name" value="AsnC-type_HTH_dom"/>
</dbReference>
<dbReference type="GO" id="GO:0006355">
    <property type="term" value="P:regulation of DNA-templated transcription"/>
    <property type="evidence" value="ECO:0007669"/>
    <property type="project" value="UniProtKB-ARBA"/>
</dbReference>
<keyword evidence="2" id="KW-0238">DNA-binding</keyword>
<dbReference type="InterPro" id="IPR036388">
    <property type="entry name" value="WH-like_DNA-bd_sf"/>
</dbReference>
<evidence type="ECO:0000256" key="2">
    <source>
        <dbReference type="ARBA" id="ARBA00023125"/>
    </source>
</evidence>
<accession>A0A2V1IZF6</accession>
<dbReference type="GO" id="GO:0043200">
    <property type="term" value="P:response to amino acid"/>
    <property type="evidence" value="ECO:0007669"/>
    <property type="project" value="TreeGrafter"/>
</dbReference>
<dbReference type="Gene3D" id="1.10.10.10">
    <property type="entry name" value="Winged helix-like DNA-binding domain superfamily/Winged helix DNA-binding domain"/>
    <property type="match status" value="1"/>
</dbReference>
<proteinExistence type="predicted"/>
<reference evidence="6" key="1">
    <citation type="submission" date="2018-02" db="EMBL/GenBank/DDBJ databases">
        <authorList>
            <person name="Clavel T."/>
            <person name="Strowig T."/>
        </authorList>
    </citation>
    <scope>NUCLEOTIDE SEQUENCE [LARGE SCALE GENOMIC DNA]</scope>
    <source>
        <strain evidence="6">DSM 100764</strain>
    </source>
</reference>
<feature type="domain" description="HTH asnC-type" evidence="4">
    <location>
        <begin position="6"/>
        <end position="67"/>
    </location>
</feature>
<dbReference type="InterPro" id="IPR011991">
    <property type="entry name" value="ArsR-like_HTH"/>
</dbReference>
<evidence type="ECO:0000313" key="6">
    <source>
        <dbReference type="Proteomes" id="UP000244925"/>
    </source>
</evidence>
<keyword evidence="6" id="KW-1185">Reference proteome</keyword>
<dbReference type="PANTHER" id="PTHR30154:SF34">
    <property type="entry name" value="TRANSCRIPTIONAL REGULATOR AZLB"/>
    <property type="match status" value="1"/>
</dbReference>
<dbReference type="GO" id="GO:0043565">
    <property type="term" value="F:sequence-specific DNA binding"/>
    <property type="evidence" value="ECO:0007669"/>
    <property type="project" value="InterPro"/>
</dbReference>
<dbReference type="Proteomes" id="UP000244925">
    <property type="component" value="Unassembled WGS sequence"/>
</dbReference>
<dbReference type="Pfam" id="PF13404">
    <property type="entry name" value="HTH_AsnC-type"/>
    <property type="match status" value="1"/>
</dbReference>
<evidence type="ECO:0000259" key="4">
    <source>
        <dbReference type="PROSITE" id="PS50956"/>
    </source>
</evidence>
<dbReference type="Pfam" id="PF01037">
    <property type="entry name" value="AsnC_trans_reg"/>
    <property type="match status" value="1"/>
</dbReference>
<dbReference type="GO" id="GO:0005829">
    <property type="term" value="C:cytosol"/>
    <property type="evidence" value="ECO:0007669"/>
    <property type="project" value="TreeGrafter"/>
</dbReference>
<dbReference type="PROSITE" id="PS50956">
    <property type="entry name" value="HTH_ASNC_2"/>
    <property type="match status" value="1"/>
</dbReference>
<dbReference type="RefSeq" id="WP_107035843.1">
    <property type="nucleotide sequence ID" value="NZ_CAOLHR010000003.1"/>
</dbReference>
<dbReference type="InterPro" id="IPR036390">
    <property type="entry name" value="WH_DNA-bd_sf"/>
</dbReference>
<name>A0A2V1IZF6_9BACT</name>
<dbReference type="InterPro" id="IPR011008">
    <property type="entry name" value="Dimeric_a/b-barrel"/>
</dbReference>
<dbReference type="SUPFAM" id="SSF46785">
    <property type="entry name" value="Winged helix' DNA-binding domain"/>
    <property type="match status" value="1"/>
</dbReference>
<dbReference type="SUPFAM" id="SSF54909">
    <property type="entry name" value="Dimeric alpha+beta barrel"/>
    <property type="match status" value="1"/>
</dbReference>
<dbReference type="Gene3D" id="3.30.70.920">
    <property type="match status" value="1"/>
</dbReference>
<gene>
    <name evidence="5" type="ORF">C5O25_06080</name>
</gene>
<dbReference type="CDD" id="cd00090">
    <property type="entry name" value="HTH_ARSR"/>
    <property type="match status" value="1"/>
</dbReference>
<dbReference type="AlphaFoldDB" id="A0A2V1IZF6"/>
<dbReference type="GeneID" id="93424118"/>
<organism evidence="5 6">
    <name type="scientific">Paramuribaculum intestinale</name>
    <dbReference type="NCBI Taxonomy" id="2094151"/>
    <lineage>
        <taxon>Bacteria</taxon>
        <taxon>Pseudomonadati</taxon>
        <taxon>Bacteroidota</taxon>
        <taxon>Bacteroidia</taxon>
        <taxon>Bacteroidales</taxon>
        <taxon>Muribaculaceae</taxon>
        <taxon>Paramuribaculum</taxon>
    </lineage>
</organism>
<dbReference type="PANTHER" id="PTHR30154">
    <property type="entry name" value="LEUCINE-RESPONSIVE REGULATORY PROTEIN"/>
    <property type="match status" value="1"/>
</dbReference>
<dbReference type="InterPro" id="IPR019887">
    <property type="entry name" value="Tscrpt_reg_AsnC/Lrp_C"/>
</dbReference>
<dbReference type="EMBL" id="PUBV01000009">
    <property type="protein sequence ID" value="PWB07926.1"/>
    <property type="molecule type" value="Genomic_DNA"/>
</dbReference>
<protein>
    <submittedName>
        <fullName evidence="5">HTH domain-containing protein</fullName>
    </submittedName>
</protein>
<keyword evidence="3" id="KW-0804">Transcription</keyword>
<evidence type="ECO:0000256" key="3">
    <source>
        <dbReference type="ARBA" id="ARBA00023163"/>
    </source>
</evidence>